<evidence type="ECO:0000256" key="6">
    <source>
        <dbReference type="ARBA" id="ARBA00023065"/>
    </source>
</evidence>
<keyword evidence="3 12" id="KW-0812">Transmembrane</keyword>
<keyword evidence="1 12" id="KW-0813">Transport</keyword>
<accession>A0A9Q9BT27</accession>
<evidence type="ECO:0000256" key="7">
    <source>
        <dbReference type="ARBA" id="ARBA00023136"/>
    </source>
</evidence>
<evidence type="ECO:0000256" key="1">
    <source>
        <dbReference type="ARBA" id="ARBA00022448"/>
    </source>
</evidence>
<dbReference type="GO" id="GO:0045259">
    <property type="term" value="C:proton-transporting ATP synthase complex"/>
    <property type="evidence" value="ECO:0007669"/>
    <property type="project" value="UniProtKB-KW"/>
</dbReference>
<keyword evidence="4 12" id="KW-0375">Hydrogen ion transport</keyword>
<evidence type="ECO:0000256" key="13">
    <source>
        <dbReference type="SAM" id="MobiDB-lite"/>
    </source>
</evidence>
<dbReference type="RefSeq" id="WP_218193728.1">
    <property type="nucleotide sequence ID" value="NZ_CP054597.1"/>
</dbReference>
<evidence type="ECO:0000256" key="8">
    <source>
        <dbReference type="ARBA" id="ARBA00023310"/>
    </source>
</evidence>
<evidence type="ECO:0000256" key="2">
    <source>
        <dbReference type="ARBA" id="ARBA00022547"/>
    </source>
</evidence>
<dbReference type="Proteomes" id="UP001059985">
    <property type="component" value="Chromosome"/>
</dbReference>
<dbReference type="InterPro" id="IPR002146">
    <property type="entry name" value="ATP_synth_b/b'su_bac/chlpt"/>
</dbReference>
<evidence type="ECO:0000256" key="3">
    <source>
        <dbReference type="ARBA" id="ARBA00022692"/>
    </source>
</evidence>
<dbReference type="GO" id="GO:0015986">
    <property type="term" value="P:proton motive force-driven ATP synthesis"/>
    <property type="evidence" value="ECO:0007669"/>
    <property type="project" value="InterPro"/>
</dbReference>
<feature type="region of interest" description="Disordered" evidence="13">
    <location>
        <begin position="136"/>
        <end position="159"/>
    </location>
</feature>
<evidence type="ECO:0000256" key="10">
    <source>
        <dbReference type="ARBA" id="ARBA00025614"/>
    </source>
</evidence>
<evidence type="ECO:0000313" key="16">
    <source>
        <dbReference type="EMBL" id="UTO56667.1"/>
    </source>
</evidence>
<dbReference type="EMBL" id="CP089286">
    <property type="protein sequence ID" value="UTO55750.1"/>
    <property type="molecule type" value="Genomic_DNA"/>
</dbReference>
<sequence length="159" mass="18216">MSVHLIVDIAFCVGFMLVFNPAKKIITQFLSKRSKNANYHIEESLKVENQLQSLLNNVLTRSKSFENEAELMLSIAREKHNSIIENTKQDIELILENHLELAVNKITHQVEQAIKHLRLAASDIAVHAIQHLLKEHTTDKKHNSEITASATRDLRKKLH</sequence>
<keyword evidence="2 12" id="KW-0138">CF(0)</keyword>
<keyword evidence="7 14" id="KW-0472">Membrane</keyword>
<evidence type="ECO:0000313" key="17">
    <source>
        <dbReference type="Proteomes" id="UP001059822"/>
    </source>
</evidence>
<keyword evidence="5 14" id="KW-1133">Transmembrane helix</keyword>
<evidence type="ECO:0000256" key="11">
    <source>
        <dbReference type="ARBA" id="ARBA00037847"/>
    </source>
</evidence>
<name>A0A9Q9BT27_9RICK</name>
<comment type="subcellular location">
    <subcellularLocation>
        <location evidence="11">Endomembrane system</location>
        <topology evidence="11">Single-pass membrane protein</topology>
    </subcellularLocation>
</comment>
<reference evidence="15" key="1">
    <citation type="journal article" date="2022" name="Microorganisms">
        <title>Assembly and Comparison of Ca. Neoehrlichia mikurensis Genomes.</title>
        <authorList>
            <person name="Azagi T."/>
            <person name="Dirks R.P."/>
            <person name="Yebra-Pimentel E.S."/>
            <person name="Schaap P.J."/>
            <person name="Koehorst J.J."/>
            <person name="Esser H.J."/>
            <person name="Sprong H."/>
        </authorList>
    </citation>
    <scope>NUCLEOTIDE SEQUENCE</scope>
    <source>
        <strain evidence="16">18-2804</strain>
        <strain evidence="15">18-2837</strain>
    </source>
</reference>
<evidence type="ECO:0000256" key="12">
    <source>
        <dbReference type="RuleBase" id="RU003848"/>
    </source>
</evidence>
<evidence type="ECO:0000313" key="15">
    <source>
        <dbReference type="EMBL" id="UTO55750.1"/>
    </source>
</evidence>
<evidence type="ECO:0000256" key="5">
    <source>
        <dbReference type="ARBA" id="ARBA00022989"/>
    </source>
</evidence>
<proteinExistence type="inferred from homology"/>
<evidence type="ECO:0000313" key="18">
    <source>
        <dbReference type="Proteomes" id="UP001059985"/>
    </source>
</evidence>
<organism evidence="15 17">
    <name type="scientific">Neoehrlichia mikurensis</name>
    <dbReference type="NCBI Taxonomy" id="89586"/>
    <lineage>
        <taxon>Bacteria</taxon>
        <taxon>Pseudomonadati</taxon>
        <taxon>Pseudomonadota</taxon>
        <taxon>Alphaproteobacteria</taxon>
        <taxon>Rickettsiales</taxon>
        <taxon>Anaplasmataceae</taxon>
        <taxon>Candidatus Neoehrlichia</taxon>
    </lineage>
</organism>
<dbReference type="EMBL" id="CP089285">
    <property type="protein sequence ID" value="UTO56667.1"/>
    <property type="molecule type" value="Genomic_DNA"/>
</dbReference>
<evidence type="ECO:0000256" key="4">
    <source>
        <dbReference type="ARBA" id="ARBA00022781"/>
    </source>
</evidence>
<dbReference type="GO" id="GO:0015078">
    <property type="term" value="F:proton transmembrane transporter activity"/>
    <property type="evidence" value="ECO:0007669"/>
    <property type="project" value="InterPro"/>
</dbReference>
<comment type="function">
    <text evidence="9">F(1)F(0) ATP synthase produces ATP from ADP in the presence of a proton or sodium gradient. F-type ATPases consist of two structural domains, F(1) containing the extramembraneous catalytic core and F(0) containing the membrane proton channel, linked together by a central stalk and a peripheral stalk. During catalysis, ATP synthesis in the catalytic domain of F(1) is coupled via a rotary mechanism of the central stalk subunits to proton translocation.</text>
</comment>
<keyword evidence="6 12" id="KW-0406">Ion transport</keyword>
<keyword evidence="8" id="KW-0066">ATP synthesis</keyword>
<comment type="function">
    <text evidence="10">Component of the F(0) channel, it forms part of the peripheral stalk, linking F(1) to F(0). The b'-subunit is a diverged and duplicated form of b found in plants and photosynthetic bacteria.</text>
</comment>
<evidence type="ECO:0000256" key="9">
    <source>
        <dbReference type="ARBA" id="ARBA00025198"/>
    </source>
</evidence>
<evidence type="ECO:0000256" key="14">
    <source>
        <dbReference type="SAM" id="Phobius"/>
    </source>
</evidence>
<dbReference type="Pfam" id="PF00430">
    <property type="entry name" value="ATP-synt_B"/>
    <property type="match status" value="1"/>
</dbReference>
<protein>
    <submittedName>
        <fullName evidence="15">Uncharacterized protein</fullName>
    </submittedName>
</protein>
<dbReference type="GO" id="GO:0012505">
    <property type="term" value="C:endomembrane system"/>
    <property type="evidence" value="ECO:0007669"/>
    <property type="project" value="UniProtKB-SubCell"/>
</dbReference>
<keyword evidence="18" id="KW-1185">Reference proteome</keyword>
<comment type="similarity">
    <text evidence="12">Belongs to the ATPase B chain family.</text>
</comment>
<dbReference type="Proteomes" id="UP001059822">
    <property type="component" value="Chromosome"/>
</dbReference>
<feature type="transmembrane region" description="Helical" evidence="14">
    <location>
        <begin position="6"/>
        <end position="26"/>
    </location>
</feature>
<dbReference type="AlphaFoldDB" id="A0A9Q9BT27"/>
<gene>
    <name evidence="16" type="ORF">LUA81_01565</name>
    <name evidence="15" type="ORF">LUA82_01575</name>
</gene>